<evidence type="ECO:0000313" key="2">
    <source>
        <dbReference type="Proteomes" id="UP001054252"/>
    </source>
</evidence>
<name>A0AAV5MLL6_9ROSI</name>
<organism evidence="1 2">
    <name type="scientific">Rubroshorea leprosula</name>
    <dbReference type="NCBI Taxonomy" id="152421"/>
    <lineage>
        <taxon>Eukaryota</taxon>
        <taxon>Viridiplantae</taxon>
        <taxon>Streptophyta</taxon>
        <taxon>Embryophyta</taxon>
        <taxon>Tracheophyta</taxon>
        <taxon>Spermatophyta</taxon>
        <taxon>Magnoliopsida</taxon>
        <taxon>eudicotyledons</taxon>
        <taxon>Gunneridae</taxon>
        <taxon>Pentapetalae</taxon>
        <taxon>rosids</taxon>
        <taxon>malvids</taxon>
        <taxon>Malvales</taxon>
        <taxon>Dipterocarpaceae</taxon>
        <taxon>Rubroshorea</taxon>
    </lineage>
</organism>
<sequence>MHPHSRLQSQSRLCVFSSRTPNNGLQTFARRAGCSF</sequence>
<accession>A0AAV5MLL6</accession>
<dbReference type="AlphaFoldDB" id="A0AAV5MLL6"/>
<dbReference type="Proteomes" id="UP001054252">
    <property type="component" value="Unassembled WGS sequence"/>
</dbReference>
<protein>
    <submittedName>
        <fullName evidence="1">Uncharacterized protein</fullName>
    </submittedName>
</protein>
<reference evidence="1 2" key="1">
    <citation type="journal article" date="2021" name="Commun. Biol.">
        <title>The genome of Shorea leprosula (Dipterocarpaceae) highlights the ecological relevance of drought in aseasonal tropical rainforests.</title>
        <authorList>
            <person name="Ng K.K.S."/>
            <person name="Kobayashi M.J."/>
            <person name="Fawcett J.A."/>
            <person name="Hatakeyama M."/>
            <person name="Paape T."/>
            <person name="Ng C.H."/>
            <person name="Ang C.C."/>
            <person name="Tnah L.H."/>
            <person name="Lee C.T."/>
            <person name="Nishiyama T."/>
            <person name="Sese J."/>
            <person name="O'Brien M.J."/>
            <person name="Copetti D."/>
            <person name="Mohd Noor M.I."/>
            <person name="Ong R.C."/>
            <person name="Putra M."/>
            <person name="Sireger I.Z."/>
            <person name="Indrioko S."/>
            <person name="Kosugi Y."/>
            <person name="Izuno A."/>
            <person name="Isagi Y."/>
            <person name="Lee S.L."/>
            <person name="Shimizu K.K."/>
        </authorList>
    </citation>
    <scope>NUCLEOTIDE SEQUENCE [LARGE SCALE GENOMIC DNA]</scope>
    <source>
        <strain evidence="1">214</strain>
    </source>
</reference>
<evidence type="ECO:0000313" key="1">
    <source>
        <dbReference type="EMBL" id="GKV50886.1"/>
    </source>
</evidence>
<proteinExistence type="predicted"/>
<comment type="caution">
    <text evidence="1">The sequence shown here is derived from an EMBL/GenBank/DDBJ whole genome shotgun (WGS) entry which is preliminary data.</text>
</comment>
<dbReference type="EMBL" id="BPVZ01000405">
    <property type="protein sequence ID" value="GKV50886.1"/>
    <property type="molecule type" value="Genomic_DNA"/>
</dbReference>
<keyword evidence="2" id="KW-1185">Reference proteome</keyword>
<gene>
    <name evidence="1" type="ORF">SLEP1_g57566</name>
</gene>